<organism evidence="3 4">
    <name type="scientific">Candida glabrata</name>
    <name type="common">Yeast</name>
    <name type="synonym">Torulopsis glabrata</name>
    <dbReference type="NCBI Taxonomy" id="5478"/>
    <lineage>
        <taxon>Eukaryota</taxon>
        <taxon>Fungi</taxon>
        <taxon>Dikarya</taxon>
        <taxon>Ascomycota</taxon>
        <taxon>Saccharomycotina</taxon>
        <taxon>Saccharomycetes</taxon>
        <taxon>Saccharomycetales</taxon>
        <taxon>Saccharomycetaceae</taxon>
        <taxon>Nakaseomyces</taxon>
    </lineage>
</organism>
<evidence type="ECO:0000256" key="2">
    <source>
        <dbReference type="SAM" id="SignalP"/>
    </source>
</evidence>
<comment type="caution">
    <text evidence="3">The sequence shown here is derived from an EMBL/GenBank/DDBJ whole genome shotgun (WGS) entry which is preliminary data.</text>
</comment>
<dbReference type="VEuPathDB" id="FungiDB:CAGL0I04092g"/>
<dbReference type="VEuPathDB" id="FungiDB:GWK60_L03795"/>
<dbReference type="EMBL" id="LLZZ01000112">
    <property type="protein sequence ID" value="KTB05768.1"/>
    <property type="molecule type" value="Genomic_DNA"/>
</dbReference>
<feature type="compositionally biased region" description="Low complexity" evidence="1">
    <location>
        <begin position="220"/>
        <end position="244"/>
    </location>
</feature>
<evidence type="ECO:0000256" key="1">
    <source>
        <dbReference type="SAM" id="MobiDB-lite"/>
    </source>
</evidence>
<protein>
    <submittedName>
        <fullName evidence="3">Outer spore wall assembly protein SHE10</fullName>
    </submittedName>
</protein>
<dbReference type="VEuPathDB" id="FungiDB:B1J91_I04092g"/>
<feature type="chain" id="PRO_5009807289" evidence="2">
    <location>
        <begin position="22"/>
        <end position="556"/>
    </location>
</feature>
<feature type="region of interest" description="Disordered" evidence="1">
    <location>
        <begin position="190"/>
        <end position="264"/>
    </location>
</feature>
<dbReference type="AlphaFoldDB" id="A0A0W0CPP7"/>
<evidence type="ECO:0000313" key="3">
    <source>
        <dbReference type="EMBL" id="KTB05768.1"/>
    </source>
</evidence>
<accession>A0A0W0CPP7</accession>
<evidence type="ECO:0000313" key="4">
    <source>
        <dbReference type="Proteomes" id="UP000054886"/>
    </source>
</evidence>
<feature type="compositionally biased region" description="Basic and acidic residues" evidence="1">
    <location>
        <begin position="245"/>
        <end position="256"/>
    </location>
</feature>
<keyword evidence="2" id="KW-0732">Signal</keyword>
<dbReference type="VEuPathDB" id="FungiDB:GVI51_I03795"/>
<dbReference type="Proteomes" id="UP000054886">
    <property type="component" value="Unassembled WGS sequence"/>
</dbReference>
<gene>
    <name evidence="3" type="ORF">AO440_002510</name>
</gene>
<feature type="compositionally biased region" description="Basic and acidic residues" evidence="1">
    <location>
        <begin position="190"/>
        <end position="208"/>
    </location>
</feature>
<sequence>MRFLTKFLLFLATVYFGLKYACESPLRAQYPQLQLACHYSQPALWNDYLLKNSPAYKNSVHPQLVVAKGKYEELVQPHVKDVCKRVHTQLDRIDKKKYCDLAHSYANLAYQKAQFYYSISAGKYVHDFCKSDLYNKNLKRHVERAKEDLSKAYHLAVVRIPQLFTRENVEKFTSNASAYINEKTESLKKEAKQITSDVKKTVESEIKKRTTSSESEEEPIVSTSTIVKTITRTRHSSSSTTSTKSAEETSEKNLETKEEEDITDIEIDHQAQLQRDFDKWTSNIDKKVKMVNKMLVRDVKKQLKPKIDANDKLFKDKLKVLHKEANDNFQLINKAIQDINCTQGIDPETGKQIYFDSEGKSQIEKYITREMIRTMLNDTQTTLNSLVADIENDVSKILEDFKKIAENSREQHLTTFEEWGDIMINEWSKKLAYLDVLAPHEDAEHEGKSKTELSEKNWKKFMAIKKQILDARDKMAKRQIKISEFKLLLDNVQNTLQAVTNENGEYLYILRAQANLAFQERERLEKEAEEAKLRKEAGEVNESSEEEQIVEEPISA</sequence>
<reference evidence="3 4" key="1">
    <citation type="submission" date="2015-10" db="EMBL/GenBank/DDBJ databases">
        <title>Draft genomes sequences of Candida glabrata isolates 1A, 1B, 2A, 2B, 3A and 3B.</title>
        <authorList>
            <person name="Haavelsrud O.E."/>
            <person name="Gaustad P."/>
        </authorList>
    </citation>
    <scope>NUCLEOTIDE SEQUENCE [LARGE SCALE GENOMIC DNA]</scope>
    <source>
        <strain evidence="3">910700640</strain>
    </source>
</reference>
<dbReference type="OrthoDB" id="3260408at2759"/>
<feature type="region of interest" description="Disordered" evidence="1">
    <location>
        <begin position="534"/>
        <end position="556"/>
    </location>
</feature>
<name>A0A0W0CPP7_CANGB</name>
<feature type="signal peptide" evidence="2">
    <location>
        <begin position="1"/>
        <end position="21"/>
    </location>
</feature>
<proteinExistence type="predicted"/>